<comment type="caution">
    <text evidence="2">The sequence shown here is derived from an EMBL/GenBank/DDBJ whole genome shotgun (WGS) entry which is preliminary data.</text>
</comment>
<evidence type="ECO:0000256" key="1">
    <source>
        <dbReference type="SAM" id="Phobius"/>
    </source>
</evidence>
<keyword evidence="1" id="KW-0472">Membrane</keyword>
<feature type="transmembrane region" description="Helical" evidence="1">
    <location>
        <begin position="56"/>
        <end position="76"/>
    </location>
</feature>
<dbReference type="Proteomes" id="UP001642540">
    <property type="component" value="Unassembled WGS sequence"/>
</dbReference>
<sequence>MIKLIYSYGIPPGSALMLIVFLGTVLSLITLCIDYAELTVGQSMEGLESGTWQLIGELMVLLELLSHVVFLGYGVIIKGMKPMMMTWIIIESIFMLLYEIQLIWFLIEVLSLPTFRAKVTLLLVYLLIYNIAYYCYQIHLAVQCLPLFQSIVELEPIGKGFGFIFEYFRTHAKAGASLALMSELMMNFHVFLERHVIEYGLGFNFLEDEIDRSVALTIEETFVRYFRVGVCIVGFYLTFKEKQIWMFNWCLAYLITLTFSFGIFVYMIFMWRAVHGFLTLVYFTAFTINLLYRTGVLYACVRYTDVFERQGIPM</sequence>
<dbReference type="EMBL" id="CAXLJM020000035">
    <property type="protein sequence ID" value="CAL8104158.1"/>
    <property type="molecule type" value="Genomic_DNA"/>
</dbReference>
<evidence type="ECO:0000313" key="3">
    <source>
        <dbReference type="Proteomes" id="UP001642540"/>
    </source>
</evidence>
<gene>
    <name evidence="2" type="ORF">ODALV1_LOCUS11670</name>
</gene>
<keyword evidence="1" id="KW-1133">Transmembrane helix</keyword>
<feature type="transmembrane region" description="Helical" evidence="1">
    <location>
        <begin position="280"/>
        <end position="301"/>
    </location>
</feature>
<proteinExistence type="predicted"/>
<dbReference type="EMBL" id="CAXLJM020000035">
    <property type="protein sequence ID" value="CAL8104156.1"/>
    <property type="molecule type" value="Genomic_DNA"/>
</dbReference>
<evidence type="ECO:0008006" key="4">
    <source>
        <dbReference type="Google" id="ProtNLM"/>
    </source>
</evidence>
<organism evidence="2 3">
    <name type="scientific">Orchesella dallaii</name>
    <dbReference type="NCBI Taxonomy" id="48710"/>
    <lineage>
        <taxon>Eukaryota</taxon>
        <taxon>Metazoa</taxon>
        <taxon>Ecdysozoa</taxon>
        <taxon>Arthropoda</taxon>
        <taxon>Hexapoda</taxon>
        <taxon>Collembola</taxon>
        <taxon>Entomobryomorpha</taxon>
        <taxon>Entomobryoidea</taxon>
        <taxon>Orchesellidae</taxon>
        <taxon>Orchesellinae</taxon>
        <taxon>Orchesella</taxon>
    </lineage>
</organism>
<name>A0ABP1QLW0_9HEXA</name>
<protein>
    <recommendedName>
        <fullName evidence="4">Transmembrane protein</fullName>
    </recommendedName>
</protein>
<feature type="transmembrane region" description="Helical" evidence="1">
    <location>
        <begin position="12"/>
        <end position="36"/>
    </location>
</feature>
<feature type="transmembrane region" description="Helical" evidence="1">
    <location>
        <begin position="119"/>
        <end position="136"/>
    </location>
</feature>
<keyword evidence="1" id="KW-0812">Transmembrane</keyword>
<keyword evidence="3" id="KW-1185">Reference proteome</keyword>
<feature type="transmembrane region" description="Helical" evidence="1">
    <location>
        <begin position="88"/>
        <end position="107"/>
    </location>
</feature>
<feature type="transmembrane region" description="Helical" evidence="1">
    <location>
        <begin position="251"/>
        <end position="274"/>
    </location>
</feature>
<accession>A0ABP1QLW0</accession>
<reference evidence="2 3" key="1">
    <citation type="submission" date="2024-08" db="EMBL/GenBank/DDBJ databases">
        <authorList>
            <person name="Cucini C."/>
            <person name="Frati F."/>
        </authorList>
    </citation>
    <scope>NUCLEOTIDE SEQUENCE [LARGE SCALE GENOMIC DNA]</scope>
</reference>
<evidence type="ECO:0000313" key="2">
    <source>
        <dbReference type="EMBL" id="CAL8104158.1"/>
    </source>
</evidence>